<sequence>MSAKQNLALSALSGDDLETFVADMPKAELHVHLEGCLTPDLVRELAARNNMPPPPGLASLDKASSYDFHDLTSFLAIYYPNMTVLQTAEDFCDLALSYLSIASSHNVRHCELFFDPQAHTSRGVSFDTVITGYNRGLQLASQKYGISASLVLCLLRDESPSYGMSTLVSSLPYRHLIAGLGLDSDERNNPPSKFSQIYARARQEGYHLTAHCDIDQANTLTHIRQALLDLQVDRIDHGTNILDDAELVDLIRSRNIGLTCCPVSNSIVTADAKFPAMLALLRQGVKVTVNSDDPAYFRAYLNENILKMARETDVTRRELVLLQRNAFHISWISTWQRQKLLQELEEYELKTLGKASP</sequence>
<feature type="binding site" evidence="4">
    <location>
        <position position="30"/>
    </location>
    <ligand>
        <name>Zn(2+)</name>
        <dbReference type="ChEBI" id="CHEBI:29105"/>
        <note>catalytic</note>
    </ligand>
</feature>
<dbReference type="Pfam" id="PF00962">
    <property type="entry name" value="A_deaminase"/>
    <property type="match status" value="1"/>
</dbReference>
<dbReference type="GO" id="GO:0043103">
    <property type="term" value="P:hypoxanthine salvage"/>
    <property type="evidence" value="ECO:0007669"/>
    <property type="project" value="UniProtKB-UniRule"/>
</dbReference>
<feature type="binding site" evidence="4">
    <location>
        <position position="32"/>
    </location>
    <ligand>
        <name>Zn(2+)</name>
        <dbReference type="ChEBI" id="CHEBI:29105"/>
        <note>catalytic</note>
    </ligand>
</feature>
<evidence type="ECO:0000313" key="7">
    <source>
        <dbReference type="Proteomes" id="UP000030752"/>
    </source>
</evidence>
<dbReference type="GO" id="GO:0006146">
    <property type="term" value="P:adenine catabolic process"/>
    <property type="evidence" value="ECO:0007669"/>
    <property type="project" value="UniProtKB-UniRule"/>
</dbReference>
<comment type="subcellular location">
    <subcellularLocation>
        <location evidence="4">Cytoplasm</location>
    </subcellularLocation>
    <subcellularLocation>
        <location evidence="4">Nucleus</location>
    </subcellularLocation>
</comment>
<dbReference type="GO" id="GO:0005829">
    <property type="term" value="C:cytosol"/>
    <property type="evidence" value="ECO:0007669"/>
    <property type="project" value="TreeGrafter"/>
</dbReference>
<evidence type="ECO:0000259" key="5">
    <source>
        <dbReference type="Pfam" id="PF00962"/>
    </source>
</evidence>
<evidence type="ECO:0000313" key="6">
    <source>
        <dbReference type="EMBL" id="ETN43013.1"/>
    </source>
</evidence>
<dbReference type="InterPro" id="IPR001365">
    <property type="entry name" value="A_deaminase_dom"/>
</dbReference>
<dbReference type="InParanoid" id="W2S4P0"/>
<proteinExistence type="inferred from homology"/>
<evidence type="ECO:0000256" key="4">
    <source>
        <dbReference type="HAMAP-Rule" id="MF_03145"/>
    </source>
</evidence>
<dbReference type="eggNOG" id="KOG1097">
    <property type="taxonomic scope" value="Eukaryota"/>
</dbReference>
<keyword evidence="2 4" id="KW-0378">Hydrolase</keyword>
<gene>
    <name evidence="4" type="primary">AAH1</name>
    <name evidence="6" type="ORF">HMPREF1541_02171</name>
</gene>
<dbReference type="SUPFAM" id="SSF51556">
    <property type="entry name" value="Metallo-dependent hydrolases"/>
    <property type="match status" value="1"/>
</dbReference>
<comment type="function">
    <text evidence="4">Catalyzes the hydrolytic deamination of adenine to hypoxanthine. Plays an important role in the purine salvage pathway and in nitrogen catabolism.</text>
</comment>
<keyword evidence="4" id="KW-0963">Cytoplasm</keyword>
<dbReference type="Gene3D" id="3.20.20.140">
    <property type="entry name" value="Metal-dependent hydrolases"/>
    <property type="match status" value="1"/>
</dbReference>
<evidence type="ECO:0000256" key="1">
    <source>
        <dbReference type="ARBA" id="ARBA00022723"/>
    </source>
</evidence>
<feature type="site" description="Important for catalytic activity" evidence="4">
    <location>
        <position position="237"/>
    </location>
</feature>
<dbReference type="PANTHER" id="PTHR43114:SF7">
    <property type="entry name" value="ADENOSINE DEAMINASE DOMAIN-CONTAINING PROTEIN"/>
    <property type="match status" value="1"/>
</dbReference>
<keyword evidence="7" id="KW-1185">Reference proteome</keyword>
<dbReference type="NCBIfam" id="TIGR01430">
    <property type="entry name" value="aden_deam"/>
    <property type="match status" value="1"/>
</dbReference>
<protein>
    <recommendedName>
        <fullName evidence="4">Adenine deaminase</fullName>
        <shortName evidence="4">ADE</shortName>
        <ecNumber evidence="4">3.5.4.2</ecNumber>
    </recommendedName>
    <alternativeName>
        <fullName evidence="4">Adenine aminohydrolase</fullName>
        <shortName evidence="4">AAH</shortName>
    </alternativeName>
</protein>
<dbReference type="Proteomes" id="UP000030752">
    <property type="component" value="Unassembled WGS sequence"/>
</dbReference>
<evidence type="ECO:0000256" key="2">
    <source>
        <dbReference type="ARBA" id="ARBA00022801"/>
    </source>
</evidence>
<dbReference type="FunCoup" id="W2S4P0">
    <property type="interactions" value="589"/>
</dbReference>
<dbReference type="OrthoDB" id="272271at2759"/>
<dbReference type="GO" id="GO:0009117">
    <property type="term" value="P:nucleotide metabolic process"/>
    <property type="evidence" value="ECO:0007669"/>
    <property type="project" value="UniProtKB-KW"/>
</dbReference>
<feature type="binding site" evidence="4">
    <location>
        <position position="293"/>
    </location>
    <ligand>
        <name>substrate</name>
    </ligand>
</feature>
<keyword evidence="4" id="KW-0546">Nucleotide metabolism</keyword>
<keyword evidence="4" id="KW-0539">Nucleus</keyword>
<dbReference type="EC" id="3.5.4.2" evidence="4"/>
<evidence type="ECO:0000256" key="3">
    <source>
        <dbReference type="ARBA" id="ARBA00022833"/>
    </source>
</evidence>
<dbReference type="GO" id="GO:0000034">
    <property type="term" value="F:adenine deaminase activity"/>
    <property type="evidence" value="ECO:0007669"/>
    <property type="project" value="UniProtKB-UniRule"/>
</dbReference>
<feature type="domain" description="Adenosine deaminase" evidence="5">
    <location>
        <begin position="25"/>
        <end position="346"/>
    </location>
</feature>
<feature type="binding site" evidence="4">
    <location>
        <position position="211"/>
    </location>
    <ligand>
        <name>Zn(2+)</name>
        <dbReference type="ChEBI" id="CHEBI:29105"/>
        <note>catalytic</note>
    </ligand>
</feature>
<dbReference type="VEuPathDB" id="FungiDB:HMPREF1541_02171"/>
<feature type="binding site" evidence="4">
    <location>
        <position position="292"/>
    </location>
    <ligand>
        <name>Zn(2+)</name>
        <dbReference type="ChEBI" id="CHEBI:29105"/>
        <note>catalytic</note>
    </ligand>
</feature>
<keyword evidence="3 4" id="KW-0862">Zinc</keyword>
<name>W2S4P0_CYPE1</name>
<dbReference type="GO" id="GO:0005634">
    <property type="term" value="C:nucleus"/>
    <property type="evidence" value="ECO:0007669"/>
    <property type="project" value="UniProtKB-SubCell"/>
</dbReference>
<comment type="caution">
    <text evidence="4">Lacks conserved residue(s) required for the propagation of feature annotation.</text>
</comment>
<reference evidence="6 7" key="1">
    <citation type="submission" date="2013-03" db="EMBL/GenBank/DDBJ databases">
        <title>The Genome Sequence of Phialophora europaea CBS 101466.</title>
        <authorList>
            <consortium name="The Broad Institute Genomics Platform"/>
            <person name="Cuomo C."/>
            <person name="de Hoog S."/>
            <person name="Gorbushina A."/>
            <person name="Walker B."/>
            <person name="Young S.K."/>
            <person name="Zeng Q."/>
            <person name="Gargeya S."/>
            <person name="Fitzgerald M."/>
            <person name="Haas B."/>
            <person name="Abouelleil A."/>
            <person name="Allen A.W."/>
            <person name="Alvarado L."/>
            <person name="Arachchi H.M."/>
            <person name="Berlin A.M."/>
            <person name="Chapman S.B."/>
            <person name="Gainer-Dewar J."/>
            <person name="Goldberg J."/>
            <person name="Griggs A."/>
            <person name="Gujja S."/>
            <person name="Hansen M."/>
            <person name="Howarth C."/>
            <person name="Imamovic A."/>
            <person name="Ireland A."/>
            <person name="Larimer J."/>
            <person name="McCowan C."/>
            <person name="Murphy C."/>
            <person name="Pearson M."/>
            <person name="Poon T.W."/>
            <person name="Priest M."/>
            <person name="Roberts A."/>
            <person name="Saif S."/>
            <person name="Shea T."/>
            <person name="Sisk P."/>
            <person name="Sykes S."/>
            <person name="Wortman J."/>
            <person name="Nusbaum C."/>
            <person name="Birren B."/>
        </authorList>
    </citation>
    <scope>NUCLEOTIDE SEQUENCE [LARGE SCALE GENOMIC DNA]</scope>
    <source>
        <strain evidence="6 7">CBS 101466</strain>
    </source>
</reference>
<dbReference type="RefSeq" id="XP_008714749.1">
    <property type="nucleotide sequence ID" value="XM_008716527.1"/>
</dbReference>
<dbReference type="GeneID" id="19969510"/>
<dbReference type="HOGENOM" id="CLU_039228_7_0_1"/>
<keyword evidence="1 4" id="KW-0479">Metal-binding</keyword>
<dbReference type="InterPro" id="IPR006330">
    <property type="entry name" value="Ado/ade_deaminase"/>
</dbReference>
<comment type="cofactor">
    <cofactor evidence="4">
        <name>Zn(2+)</name>
        <dbReference type="ChEBI" id="CHEBI:29105"/>
    </cofactor>
    <text evidence="4">Binds 1 zinc ion per subunit.</text>
</comment>
<dbReference type="InterPro" id="IPR032466">
    <property type="entry name" value="Metal_Hydrolase"/>
</dbReference>
<accession>W2S4P0</accession>
<dbReference type="PANTHER" id="PTHR43114">
    <property type="entry name" value="ADENINE DEAMINASE"/>
    <property type="match status" value="1"/>
</dbReference>
<comment type="similarity">
    <text evidence="4">Belongs to the metallo-dependent hydrolases superfamily. Adenosine and AMP deaminases family. Adenine deaminase type 2 subfamily.</text>
</comment>
<dbReference type="GO" id="GO:0008270">
    <property type="term" value="F:zinc ion binding"/>
    <property type="evidence" value="ECO:0007669"/>
    <property type="project" value="UniProtKB-UniRule"/>
</dbReference>
<organism evidence="6 7">
    <name type="scientific">Cyphellophora europaea (strain CBS 101466)</name>
    <name type="common">Phialophora europaea</name>
    <dbReference type="NCBI Taxonomy" id="1220924"/>
    <lineage>
        <taxon>Eukaryota</taxon>
        <taxon>Fungi</taxon>
        <taxon>Dikarya</taxon>
        <taxon>Ascomycota</taxon>
        <taxon>Pezizomycotina</taxon>
        <taxon>Eurotiomycetes</taxon>
        <taxon>Chaetothyriomycetidae</taxon>
        <taxon>Chaetothyriales</taxon>
        <taxon>Cyphellophoraceae</taxon>
        <taxon>Cyphellophora</taxon>
    </lineage>
</organism>
<dbReference type="HAMAP" id="MF_01962">
    <property type="entry name" value="Adenine_deaminase"/>
    <property type="match status" value="1"/>
</dbReference>
<dbReference type="STRING" id="1220924.W2S4P0"/>
<dbReference type="EMBL" id="KB822718">
    <property type="protein sequence ID" value="ETN43013.1"/>
    <property type="molecule type" value="Genomic_DNA"/>
</dbReference>
<comment type="catalytic activity">
    <reaction evidence="4">
        <text>adenine + H2O + H(+) = hypoxanthine + NH4(+)</text>
        <dbReference type="Rhea" id="RHEA:23688"/>
        <dbReference type="ChEBI" id="CHEBI:15377"/>
        <dbReference type="ChEBI" id="CHEBI:15378"/>
        <dbReference type="ChEBI" id="CHEBI:16708"/>
        <dbReference type="ChEBI" id="CHEBI:17368"/>
        <dbReference type="ChEBI" id="CHEBI:28938"/>
        <dbReference type="EC" id="3.5.4.2"/>
    </reaction>
</comment>
<dbReference type="InterPro" id="IPR028892">
    <property type="entry name" value="ADE"/>
</dbReference>
<dbReference type="AlphaFoldDB" id="W2S4P0"/>